<dbReference type="PANTHER" id="PTHR16172">
    <property type="entry name" value="MAJOR FACILITATOR SUPERFAMILY DOMAIN-CONTAINING PROTEIN 6-LIKE"/>
    <property type="match status" value="1"/>
</dbReference>
<dbReference type="KEGG" id="aten:116305380"/>
<keyword evidence="4 7" id="KW-1133">Transmembrane helix</keyword>
<feature type="transmembrane region" description="Helical" evidence="7">
    <location>
        <begin position="357"/>
        <end position="377"/>
    </location>
</feature>
<accession>A0A6P8IVK9</accession>
<evidence type="ECO:0000313" key="10">
    <source>
        <dbReference type="RefSeq" id="XP_031571137.1"/>
    </source>
</evidence>
<feature type="transmembrane region" description="Helical" evidence="7">
    <location>
        <begin position="500"/>
        <end position="519"/>
    </location>
</feature>
<name>A0A6P8IVK9_ACTTE</name>
<feature type="transmembrane region" description="Helical" evidence="7">
    <location>
        <begin position="66"/>
        <end position="88"/>
    </location>
</feature>
<evidence type="ECO:0000256" key="4">
    <source>
        <dbReference type="ARBA" id="ARBA00022989"/>
    </source>
</evidence>
<keyword evidence="5 7" id="KW-0472">Membrane</keyword>
<dbReference type="OrthoDB" id="5970419at2759"/>
<dbReference type="PANTHER" id="PTHR16172:SF2">
    <property type="entry name" value="MAJOR FACILITATOR SUPERFAMILY DOMAIN-CONTAINING PROTEIN 6"/>
    <property type="match status" value="1"/>
</dbReference>
<reference evidence="10 11" key="1">
    <citation type="submission" date="2025-04" db="UniProtKB">
        <authorList>
            <consortium name="RefSeq"/>
        </authorList>
    </citation>
    <scope>IDENTIFICATION</scope>
    <source>
        <tissue evidence="10 11">Tentacle</tissue>
    </source>
</reference>
<evidence type="ECO:0000256" key="2">
    <source>
        <dbReference type="ARBA" id="ARBA00005241"/>
    </source>
</evidence>
<feature type="domain" description="Major facilitator superfamily associated" evidence="8">
    <location>
        <begin position="36"/>
        <end position="563"/>
    </location>
</feature>
<dbReference type="RefSeq" id="XP_031571137.1">
    <property type="nucleotide sequence ID" value="XM_031715277.1"/>
</dbReference>
<feature type="transmembrane region" description="Helical" evidence="7">
    <location>
        <begin position="274"/>
        <end position="293"/>
    </location>
</feature>
<keyword evidence="3 7" id="KW-0812">Transmembrane</keyword>
<evidence type="ECO:0000256" key="3">
    <source>
        <dbReference type="ARBA" id="ARBA00022692"/>
    </source>
</evidence>
<comment type="similarity">
    <text evidence="2">Belongs to the major facilitator superfamily. MFSD6 family.</text>
</comment>
<evidence type="ECO:0000256" key="1">
    <source>
        <dbReference type="ARBA" id="ARBA00004141"/>
    </source>
</evidence>
<evidence type="ECO:0000256" key="5">
    <source>
        <dbReference type="ARBA" id="ARBA00023136"/>
    </source>
</evidence>
<dbReference type="Gene3D" id="1.20.1250.20">
    <property type="entry name" value="MFS general substrate transporter like domains"/>
    <property type="match status" value="2"/>
</dbReference>
<sequence>MEKNEEPLKNAIKSVVDQVKQTKDTVQNSLAKHPLLVLKLFYFFALSSFSLKVVYMPLYFKQVGLPALYAGILAGLPPFVRGFGALFLGMIADKLKKRRILFLISLAANATIPLLCLIPRVEYPVCDVGITEEPVTDPLGMPLEVATPDGPAKSSSAQVLYRITNISRPAPNVQIAYYSKIENVTYNMWSEPRSPVLLHHLVRRSTARDLILDGQSEKLGIFEFYSRTYGRRSEILSKKNSVTPQNGNSSNKISGRGSKTNHPYKKTPQESQDMLFTIFMTLLILLIIGEFLGGPLRSLADLSVLEAMDGDKANYGDVALWMQVGKIFLAPMILVLIRTYSLHVCDKLKDNYEYSLYPLAAFMAFSAVFAFSIRFKADEEDPKEKMRKEESQETLFDVLFKFKTFTILVLSFFAGGLSAVHYTFIFWYLTDLSPKDSAMVIAVVIVLRDIVSSIAYKFSGKTLGLLGPTNTLHLALLLYIISFLSYAVMENPWFAILPEVIQYIVFPLAYSSFVVYLGQNTPDHLNATVQGVYQCLYYGVGFGCGPILAGILFDNVGGANTFLVFSGISFLLLVFSLIRHSIARHFDHMEGEKYEKVPCEEGDEEEIVKNESDY</sequence>
<dbReference type="SUPFAM" id="SSF103473">
    <property type="entry name" value="MFS general substrate transporter"/>
    <property type="match status" value="1"/>
</dbReference>
<keyword evidence="9" id="KW-1185">Reference proteome</keyword>
<evidence type="ECO:0000256" key="7">
    <source>
        <dbReference type="SAM" id="Phobius"/>
    </source>
</evidence>
<organism evidence="9 12">
    <name type="scientific">Actinia tenebrosa</name>
    <name type="common">Australian red waratah sea anemone</name>
    <dbReference type="NCBI Taxonomy" id="6105"/>
    <lineage>
        <taxon>Eukaryota</taxon>
        <taxon>Metazoa</taxon>
        <taxon>Cnidaria</taxon>
        <taxon>Anthozoa</taxon>
        <taxon>Hexacorallia</taxon>
        <taxon>Actiniaria</taxon>
        <taxon>Actiniidae</taxon>
        <taxon>Actinia</taxon>
    </lineage>
</organism>
<evidence type="ECO:0000313" key="12">
    <source>
        <dbReference type="RefSeq" id="XP_031571139.1"/>
    </source>
</evidence>
<evidence type="ECO:0000259" key="8">
    <source>
        <dbReference type="Pfam" id="PF12832"/>
    </source>
</evidence>
<feature type="transmembrane region" description="Helical" evidence="7">
    <location>
        <begin position="531"/>
        <end position="553"/>
    </location>
</feature>
<evidence type="ECO:0000313" key="9">
    <source>
        <dbReference type="Proteomes" id="UP000515163"/>
    </source>
</evidence>
<protein>
    <submittedName>
        <fullName evidence="10 11">Major facilitator superfamily domain-containing protein 6-A-like</fullName>
    </submittedName>
</protein>
<feature type="compositionally biased region" description="Polar residues" evidence="6">
    <location>
        <begin position="238"/>
        <end position="261"/>
    </location>
</feature>
<feature type="region of interest" description="Disordered" evidence="6">
    <location>
        <begin position="236"/>
        <end position="267"/>
    </location>
</feature>
<evidence type="ECO:0000313" key="11">
    <source>
        <dbReference type="RefSeq" id="XP_031571138.1"/>
    </source>
</evidence>
<dbReference type="GO" id="GO:0016020">
    <property type="term" value="C:membrane"/>
    <property type="evidence" value="ECO:0007669"/>
    <property type="project" value="UniProtKB-SubCell"/>
</dbReference>
<dbReference type="RefSeq" id="XP_031571139.1">
    <property type="nucleotide sequence ID" value="XM_031715279.1"/>
</dbReference>
<feature type="transmembrane region" description="Helical" evidence="7">
    <location>
        <begin position="559"/>
        <end position="578"/>
    </location>
</feature>
<dbReference type="RefSeq" id="XP_031571138.1">
    <property type="nucleotide sequence ID" value="XM_031715278.1"/>
</dbReference>
<feature type="transmembrane region" description="Helical" evidence="7">
    <location>
        <begin position="470"/>
        <end position="488"/>
    </location>
</feature>
<gene>
    <name evidence="10 11 12 13" type="primary">LOC116305380</name>
</gene>
<dbReference type="InterPro" id="IPR024989">
    <property type="entry name" value="MFS_assoc_dom"/>
</dbReference>
<feature type="transmembrane region" description="Helical" evidence="7">
    <location>
        <begin position="40"/>
        <end position="60"/>
    </location>
</feature>
<comment type="subcellular location">
    <subcellularLocation>
        <location evidence="1">Membrane</location>
        <topology evidence="1">Multi-pass membrane protein</topology>
    </subcellularLocation>
</comment>
<dbReference type="InterPro" id="IPR036259">
    <property type="entry name" value="MFS_trans_sf"/>
</dbReference>
<proteinExistence type="inferred from homology"/>
<dbReference type="RefSeq" id="XP_031571140.1">
    <property type="nucleotide sequence ID" value="XM_031715280.1"/>
</dbReference>
<dbReference type="Proteomes" id="UP000515163">
    <property type="component" value="Unplaced"/>
</dbReference>
<dbReference type="AlphaFoldDB" id="A0A6P8IVK9"/>
<dbReference type="InterPro" id="IPR051717">
    <property type="entry name" value="MFS_MFSD6"/>
</dbReference>
<feature type="transmembrane region" description="Helical" evidence="7">
    <location>
        <begin position="318"/>
        <end position="337"/>
    </location>
</feature>
<feature type="transmembrane region" description="Helical" evidence="7">
    <location>
        <begin position="398"/>
        <end position="425"/>
    </location>
</feature>
<evidence type="ECO:0000313" key="13">
    <source>
        <dbReference type="RefSeq" id="XP_031571140.1"/>
    </source>
</evidence>
<evidence type="ECO:0000256" key="6">
    <source>
        <dbReference type="SAM" id="MobiDB-lite"/>
    </source>
</evidence>
<dbReference type="Pfam" id="PF12832">
    <property type="entry name" value="MFS_1_like"/>
    <property type="match status" value="1"/>
</dbReference>
<dbReference type="GeneID" id="116305380"/>